<feature type="domain" description="Aminotransferase class I/classII large" evidence="10">
    <location>
        <begin position="39"/>
        <end position="363"/>
    </location>
</feature>
<dbReference type="Gene3D" id="3.40.640.10">
    <property type="entry name" value="Type I PLP-dependent aspartate aminotransferase-like (Major domain)"/>
    <property type="match status" value="1"/>
</dbReference>
<dbReference type="GO" id="GO:0004400">
    <property type="term" value="F:histidinol-phosphate transaminase activity"/>
    <property type="evidence" value="ECO:0007669"/>
    <property type="project" value="UniProtKB-UniRule"/>
</dbReference>
<keyword evidence="5 9" id="KW-0032">Aminotransferase</keyword>
<dbReference type="SUPFAM" id="SSF53383">
    <property type="entry name" value="PLP-dependent transferases"/>
    <property type="match status" value="1"/>
</dbReference>
<sequence length="370" mass="39404">MSCDFLARAVPGVQKLSPYVPGKPVDELARELNLDPAGIVKLASNENPLGPSPKALEAIRAELAELTRYPDGNGFELKQKLAARCGVSVAQVTLGNGSNDILDLVARAWLAPGLNAVFSQYAFAVYPIATQAVGAQGKAVPAKAHGHDLEAMLAAIDGNTRVVFIANPNNPTGTWFGPDALESFLARVPQDVLVVLDEAYIEYAEGDELPDGLDYLVRYPNLIVSRTFSKAYGLASLRVGYALSSPQVADVLNRVRQPFNVNSLALSAACAALDDADYLAESRRVNDAGMAQLEAGFAELGLNWIPSKGNFIAVDFARDAAPINRALLQEGVIVRPVGGYGMPTFLRVSIGTRAENARFLDVLGQVLARG</sequence>
<comment type="pathway">
    <text evidence="2 9">Amino-acid biosynthesis; L-histidine biosynthesis; L-histidine from 5-phospho-alpha-D-ribose 1-diphosphate: step 7/9.</text>
</comment>
<dbReference type="PROSITE" id="PS00599">
    <property type="entry name" value="AA_TRANSFER_CLASS_2"/>
    <property type="match status" value="1"/>
</dbReference>
<protein>
    <recommendedName>
        <fullName evidence="9">Histidinol-phosphate aminotransferase</fullName>
        <ecNumber evidence="9">2.6.1.9</ecNumber>
    </recommendedName>
    <alternativeName>
        <fullName evidence="9">Imidazole acetol-phosphate transaminase</fullName>
    </alternativeName>
</protein>
<dbReference type="GO" id="GO:0000105">
    <property type="term" value="P:L-histidine biosynthetic process"/>
    <property type="evidence" value="ECO:0007669"/>
    <property type="project" value="UniProtKB-UniRule"/>
</dbReference>
<dbReference type="RefSeq" id="WP_182833238.1">
    <property type="nucleotide sequence ID" value="NZ_JACJFN010000002.1"/>
</dbReference>
<dbReference type="InterPro" id="IPR005861">
    <property type="entry name" value="HisP_aminotrans"/>
</dbReference>
<evidence type="ECO:0000313" key="12">
    <source>
        <dbReference type="Proteomes" id="UP000581189"/>
    </source>
</evidence>
<evidence type="ECO:0000259" key="10">
    <source>
        <dbReference type="Pfam" id="PF00155"/>
    </source>
</evidence>
<evidence type="ECO:0000256" key="2">
    <source>
        <dbReference type="ARBA" id="ARBA00005011"/>
    </source>
</evidence>
<proteinExistence type="inferred from homology"/>
<comment type="catalytic activity">
    <reaction evidence="8 9">
        <text>L-histidinol phosphate + 2-oxoglutarate = 3-(imidazol-4-yl)-2-oxopropyl phosphate + L-glutamate</text>
        <dbReference type="Rhea" id="RHEA:23744"/>
        <dbReference type="ChEBI" id="CHEBI:16810"/>
        <dbReference type="ChEBI" id="CHEBI:29985"/>
        <dbReference type="ChEBI" id="CHEBI:57766"/>
        <dbReference type="ChEBI" id="CHEBI:57980"/>
        <dbReference type="EC" id="2.6.1.9"/>
    </reaction>
</comment>
<name>A0A7W4DAY0_9GAMM</name>
<dbReference type="EC" id="2.6.1.9" evidence="9"/>
<keyword evidence="12" id="KW-1185">Reference proteome</keyword>
<dbReference type="AlphaFoldDB" id="A0A7W4DAY0"/>
<evidence type="ECO:0000256" key="5">
    <source>
        <dbReference type="ARBA" id="ARBA00022576"/>
    </source>
</evidence>
<dbReference type="InterPro" id="IPR015422">
    <property type="entry name" value="PyrdxlP-dep_Trfase_small"/>
</dbReference>
<evidence type="ECO:0000256" key="6">
    <source>
        <dbReference type="ARBA" id="ARBA00022679"/>
    </source>
</evidence>
<accession>A0A7W4DAY0</accession>
<evidence type="ECO:0000256" key="8">
    <source>
        <dbReference type="ARBA" id="ARBA00047481"/>
    </source>
</evidence>
<dbReference type="CDD" id="cd00609">
    <property type="entry name" value="AAT_like"/>
    <property type="match status" value="1"/>
</dbReference>
<dbReference type="InterPro" id="IPR001917">
    <property type="entry name" value="Aminotrans_II_pyridoxalP_BS"/>
</dbReference>
<dbReference type="InterPro" id="IPR015424">
    <property type="entry name" value="PyrdxlP-dep_Trfase"/>
</dbReference>
<evidence type="ECO:0000256" key="7">
    <source>
        <dbReference type="ARBA" id="ARBA00022898"/>
    </source>
</evidence>
<dbReference type="InterPro" id="IPR050106">
    <property type="entry name" value="HistidinolP_aminotransfase"/>
</dbReference>
<evidence type="ECO:0000313" key="11">
    <source>
        <dbReference type="EMBL" id="MBB1519193.1"/>
    </source>
</evidence>
<comment type="subunit">
    <text evidence="4 9">Homodimer.</text>
</comment>
<comment type="similarity">
    <text evidence="3 9">Belongs to the class-II pyridoxal-phosphate-dependent aminotransferase family. Histidinol-phosphate aminotransferase subfamily.</text>
</comment>
<keyword evidence="9" id="KW-0028">Amino-acid biosynthesis</keyword>
<dbReference type="Gene3D" id="3.90.1150.10">
    <property type="entry name" value="Aspartate Aminotransferase, domain 1"/>
    <property type="match status" value="1"/>
</dbReference>
<comment type="cofactor">
    <cofactor evidence="1 9">
        <name>pyridoxal 5'-phosphate</name>
        <dbReference type="ChEBI" id="CHEBI:597326"/>
    </cofactor>
</comment>
<keyword evidence="7 9" id="KW-0663">Pyridoxal phosphate</keyword>
<dbReference type="PANTHER" id="PTHR43643:SF3">
    <property type="entry name" value="HISTIDINOL-PHOSPHATE AMINOTRANSFERASE"/>
    <property type="match status" value="1"/>
</dbReference>
<dbReference type="UniPathway" id="UPA00031">
    <property type="reaction ID" value="UER00012"/>
</dbReference>
<dbReference type="NCBIfam" id="TIGR01141">
    <property type="entry name" value="hisC"/>
    <property type="match status" value="1"/>
</dbReference>
<evidence type="ECO:0000256" key="4">
    <source>
        <dbReference type="ARBA" id="ARBA00011738"/>
    </source>
</evidence>
<dbReference type="Proteomes" id="UP000581189">
    <property type="component" value="Unassembled WGS sequence"/>
</dbReference>
<dbReference type="InterPro" id="IPR015421">
    <property type="entry name" value="PyrdxlP-dep_Trfase_major"/>
</dbReference>
<evidence type="ECO:0000256" key="9">
    <source>
        <dbReference type="HAMAP-Rule" id="MF_01023"/>
    </source>
</evidence>
<dbReference type="HAMAP" id="MF_01023">
    <property type="entry name" value="HisC_aminotrans_2"/>
    <property type="match status" value="1"/>
</dbReference>
<keyword evidence="6 9" id="KW-0808">Transferase</keyword>
<dbReference type="Pfam" id="PF00155">
    <property type="entry name" value="Aminotran_1_2"/>
    <property type="match status" value="1"/>
</dbReference>
<evidence type="ECO:0000256" key="1">
    <source>
        <dbReference type="ARBA" id="ARBA00001933"/>
    </source>
</evidence>
<feature type="modified residue" description="N6-(pyridoxal phosphate)lysine" evidence="9">
    <location>
        <position position="230"/>
    </location>
</feature>
<dbReference type="EMBL" id="JACJFN010000002">
    <property type="protein sequence ID" value="MBB1519193.1"/>
    <property type="molecule type" value="Genomic_DNA"/>
</dbReference>
<comment type="caution">
    <text evidence="11">The sequence shown here is derived from an EMBL/GenBank/DDBJ whole genome shotgun (WGS) entry which is preliminary data.</text>
</comment>
<dbReference type="InterPro" id="IPR004839">
    <property type="entry name" value="Aminotransferase_I/II_large"/>
</dbReference>
<reference evidence="11 12" key="1">
    <citation type="submission" date="2020-08" db="EMBL/GenBank/DDBJ databases">
        <authorList>
            <person name="Kim C.M."/>
        </authorList>
    </citation>
    <scope>NUCLEOTIDE SEQUENCE [LARGE SCALE GENOMIC DNA]</scope>
    <source>
        <strain evidence="11 12">SR9</strain>
    </source>
</reference>
<gene>
    <name evidence="9" type="primary">hisC</name>
    <name evidence="11" type="ORF">H3H45_08070</name>
</gene>
<dbReference type="PANTHER" id="PTHR43643">
    <property type="entry name" value="HISTIDINOL-PHOSPHATE AMINOTRANSFERASE 2"/>
    <property type="match status" value="1"/>
</dbReference>
<organism evidence="11 12">
    <name type="scientific">Aquipseudomonas guryensis</name>
    <dbReference type="NCBI Taxonomy" id="2759165"/>
    <lineage>
        <taxon>Bacteria</taxon>
        <taxon>Pseudomonadati</taxon>
        <taxon>Pseudomonadota</taxon>
        <taxon>Gammaproteobacteria</taxon>
        <taxon>Pseudomonadales</taxon>
        <taxon>Pseudomonadaceae</taxon>
        <taxon>Aquipseudomonas</taxon>
    </lineage>
</organism>
<keyword evidence="9" id="KW-0368">Histidine biosynthesis</keyword>
<evidence type="ECO:0000256" key="3">
    <source>
        <dbReference type="ARBA" id="ARBA00007970"/>
    </source>
</evidence>
<dbReference type="GO" id="GO:0030170">
    <property type="term" value="F:pyridoxal phosphate binding"/>
    <property type="evidence" value="ECO:0007669"/>
    <property type="project" value="InterPro"/>
</dbReference>